<keyword evidence="4" id="KW-0255">Endonuclease</keyword>
<keyword evidence="2" id="KW-0548">Nucleotidyltransferase</keyword>
<evidence type="ECO:0000256" key="1">
    <source>
        <dbReference type="ARBA" id="ARBA00022679"/>
    </source>
</evidence>
<sequence length="72" mass="8137">NFLIYTDASNYGLGAVLSQMKDGKDQPIAYASRHLNKGEIKYSTIEKEAAAVVFGIKRFRHYLKDQPFVIIS</sequence>
<feature type="domain" description="Reverse transcriptase RNase H-like" evidence="7">
    <location>
        <begin position="2"/>
        <end position="71"/>
    </location>
</feature>
<evidence type="ECO:0000256" key="6">
    <source>
        <dbReference type="ARBA" id="ARBA00022918"/>
    </source>
</evidence>
<comment type="caution">
    <text evidence="8">The sequence shown here is derived from an EMBL/GenBank/DDBJ whole genome shotgun (WGS) entry which is preliminary data.</text>
</comment>
<proteinExistence type="predicted"/>
<keyword evidence="3" id="KW-0540">Nuclease</keyword>
<evidence type="ECO:0000256" key="5">
    <source>
        <dbReference type="ARBA" id="ARBA00022801"/>
    </source>
</evidence>
<evidence type="ECO:0000313" key="8">
    <source>
        <dbReference type="EMBL" id="KZR96484.1"/>
    </source>
</evidence>
<evidence type="ECO:0000256" key="4">
    <source>
        <dbReference type="ARBA" id="ARBA00022759"/>
    </source>
</evidence>
<feature type="non-terminal residue" evidence="8">
    <location>
        <position position="72"/>
    </location>
</feature>
<dbReference type="InterPro" id="IPR043502">
    <property type="entry name" value="DNA/RNA_pol_sf"/>
</dbReference>
<dbReference type="Proteomes" id="UP000076858">
    <property type="component" value="Unassembled WGS sequence"/>
</dbReference>
<keyword evidence="1" id="KW-0808">Transferase</keyword>
<dbReference type="Pfam" id="PF17917">
    <property type="entry name" value="RT_RNaseH"/>
    <property type="match status" value="1"/>
</dbReference>
<name>A0A162CZA0_9CRUS</name>
<keyword evidence="5" id="KW-0378">Hydrolase</keyword>
<dbReference type="SUPFAM" id="SSF56672">
    <property type="entry name" value="DNA/RNA polymerases"/>
    <property type="match status" value="1"/>
</dbReference>
<feature type="non-terminal residue" evidence="8">
    <location>
        <position position="1"/>
    </location>
</feature>
<dbReference type="AlphaFoldDB" id="A0A162CZA0"/>
<evidence type="ECO:0000313" key="9">
    <source>
        <dbReference type="Proteomes" id="UP000076858"/>
    </source>
</evidence>
<protein>
    <recommendedName>
        <fullName evidence="7">Reverse transcriptase RNase H-like domain-containing protein</fullName>
    </recommendedName>
</protein>
<dbReference type="InterPro" id="IPR050951">
    <property type="entry name" value="Retrovirus_Pol_polyprotein"/>
</dbReference>
<keyword evidence="6" id="KW-0695">RNA-directed DNA polymerase</keyword>
<gene>
    <name evidence="8" type="ORF">APZ42_009151</name>
</gene>
<evidence type="ECO:0000259" key="7">
    <source>
        <dbReference type="Pfam" id="PF17917"/>
    </source>
</evidence>
<dbReference type="STRING" id="35525.A0A162CZA0"/>
<dbReference type="PANTHER" id="PTHR37984:SF5">
    <property type="entry name" value="PROTEIN NYNRIN-LIKE"/>
    <property type="match status" value="1"/>
</dbReference>
<dbReference type="PANTHER" id="PTHR37984">
    <property type="entry name" value="PROTEIN CBG26694"/>
    <property type="match status" value="1"/>
</dbReference>
<dbReference type="GO" id="GO:0003964">
    <property type="term" value="F:RNA-directed DNA polymerase activity"/>
    <property type="evidence" value="ECO:0007669"/>
    <property type="project" value="UniProtKB-KW"/>
</dbReference>
<organism evidence="8 9">
    <name type="scientific">Daphnia magna</name>
    <dbReference type="NCBI Taxonomy" id="35525"/>
    <lineage>
        <taxon>Eukaryota</taxon>
        <taxon>Metazoa</taxon>
        <taxon>Ecdysozoa</taxon>
        <taxon>Arthropoda</taxon>
        <taxon>Crustacea</taxon>
        <taxon>Branchiopoda</taxon>
        <taxon>Diplostraca</taxon>
        <taxon>Cladocera</taxon>
        <taxon>Anomopoda</taxon>
        <taxon>Daphniidae</taxon>
        <taxon>Daphnia</taxon>
    </lineage>
</organism>
<dbReference type="GO" id="GO:0004519">
    <property type="term" value="F:endonuclease activity"/>
    <property type="evidence" value="ECO:0007669"/>
    <property type="project" value="UniProtKB-KW"/>
</dbReference>
<keyword evidence="9" id="KW-1185">Reference proteome</keyword>
<reference evidence="8 9" key="1">
    <citation type="submission" date="2016-03" db="EMBL/GenBank/DDBJ databases">
        <title>EvidentialGene: Evidence-directed Construction of Genes on Genomes.</title>
        <authorList>
            <person name="Gilbert D.G."/>
            <person name="Choi J.-H."/>
            <person name="Mockaitis K."/>
            <person name="Colbourne J."/>
            <person name="Pfrender M."/>
        </authorList>
    </citation>
    <scope>NUCLEOTIDE SEQUENCE [LARGE SCALE GENOMIC DNA]</scope>
    <source>
        <strain evidence="8 9">Xinb3</strain>
        <tissue evidence="8">Complete organism</tissue>
    </source>
</reference>
<dbReference type="FunFam" id="3.10.20.370:FF:000001">
    <property type="entry name" value="Retrovirus-related Pol polyprotein from transposon 17.6-like protein"/>
    <property type="match status" value="1"/>
</dbReference>
<dbReference type="CDD" id="cd09274">
    <property type="entry name" value="RNase_HI_RT_Ty3"/>
    <property type="match status" value="1"/>
</dbReference>
<evidence type="ECO:0000256" key="2">
    <source>
        <dbReference type="ARBA" id="ARBA00022695"/>
    </source>
</evidence>
<accession>A0A162CZA0</accession>
<dbReference type="EMBL" id="LRGB01024821">
    <property type="protein sequence ID" value="KZR96484.1"/>
    <property type="molecule type" value="Genomic_DNA"/>
</dbReference>
<dbReference type="GO" id="GO:0016787">
    <property type="term" value="F:hydrolase activity"/>
    <property type="evidence" value="ECO:0007669"/>
    <property type="project" value="UniProtKB-KW"/>
</dbReference>
<dbReference type="Gene3D" id="3.10.20.370">
    <property type="match status" value="1"/>
</dbReference>
<dbReference type="InterPro" id="IPR041373">
    <property type="entry name" value="RT_RNaseH"/>
</dbReference>
<evidence type="ECO:0000256" key="3">
    <source>
        <dbReference type="ARBA" id="ARBA00022722"/>
    </source>
</evidence>